<dbReference type="PANTHER" id="PTHR34860:SF6">
    <property type="entry name" value="REPRESSOR-LIKE PROTEIN SSO7C3"/>
    <property type="match status" value="1"/>
</dbReference>
<dbReference type="EMBL" id="BJXV01000019">
    <property type="protein sequence ID" value="GEN29299.1"/>
    <property type="molecule type" value="Genomic_DNA"/>
</dbReference>
<dbReference type="InterPro" id="IPR007159">
    <property type="entry name" value="SpoVT-AbrB_dom"/>
</dbReference>
<protein>
    <recommendedName>
        <fullName evidence="2">SpoVT-AbrB domain-containing protein</fullName>
    </recommendedName>
</protein>
<keyword evidence="4" id="KW-1185">Reference proteome</keyword>
<evidence type="ECO:0000256" key="1">
    <source>
        <dbReference type="PROSITE-ProRule" id="PRU01076"/>
    </source>
</evidence>
<reference evidence="3 4" key="1">
    <citation type="submission" date="2019-07" db="EMBL/GenBank/DDBJ databases">
        <title>Whole genome shotgun sequence of Halomonas variabilis NBRC 102410.</title>
        <authorList>
            <person name="Hosoyama A."/>
            <person name="Uohara A."/>
            <person name="Ohji S."/>
            <person name="Ichikawa N."/>
        </authorList>
    </citation>
    <scope>NUCLEOTIDE SEQUENCE [LARGE SCALE GENOMIC DNA]</scope>
    <source>
        <strain evidence="3 4">NBRC 102410</strain>
    </source>
</reference>
<comment type="caution">
    <text evidence="3">The sequence shown here is derived from an EMBL/GenBank/DDBJ whole genome shotgun (WGS) entry which is preliminary data.</text>
</comment>
<organism evidence="3 4">
    <name type="scientific">Halovibrio variabilis</name>
    <dbReference type="NCBI Taxonomy" id="31910"/>
    <lineage>
        <taxon>Bacteria</taxon>
        <taxon>Pseudomonadati</taxon>
        <taxon>Pseudomonadota</taxon>
        <taxon>Gammaproteobacteria</taxon>
        <taxon>Oceanospirillales</taxon>
        <taxon>Halomonadaceae</taxon>
        <taxon>Halovibrio</taxon>
    </lineage>
</organism>
<dbReference type="Proteomes" id="UP000321303">
    <property type="component" value="Unassembled WGS sequence"/>
</dbReference>
<dbReference type="PANTHER" id="PTHR34860">
    <property type="entry name" value="REPRESSOR-LIKE PROTEIN SSO7C3"/>
    <property type="match status" value="1"/>
</dbReference>
<dbReference type="Pfam" id="PF04014">
    <property type="entry name" value="MazE_antitoxin"/>
    <property type="match status" value="1"/>
</dbReference>
<evidence type="ECO:0000313" key="3">
    <source>
        <dbReference type="EMBL" id="GEN29299.1"/>
    </source>
</evidence>
<dbReference type="OrthoDB" id="9811597at2"/>
<dbReference type="SMART" id="SM00966">
    <property type="entry name" value="SpoVT_AbrB"/>
    <property type="match status" value="1"/>
</dbReference>
<dbReference type="InterPro" id="IPR052975">
    <property type="entry name" value="Repressor-like_regulatory"/>
</dbReference>
<evidence type="ECO:0000313" key="4">
    <source>
        <dbReference type="Proteomes" id="UP000321303"/>
    </source>
</evidence>
<dbReference type="InterPro" id="IPR037914">
    <property type="entry name" value="SpoVT-AbrB_sf"/>
</dbReference>
<evidence type="ECO:0000259" key="2">
    <source>
        <dbReference type="PROSITE" id="PS51740"/>
    </source>
</evidence>
<accession>A0A511URU9</accession>
<keyword evidence="1" id="KW-0238">DNA-binding</keyword>
<dbReference type="GO" id="GO:0003677">
    <property type="term" value="F:DNA binding"/>
    <property type="evidence" value="ECO:0007669"/>
    <property type="project" value="UniProtKB-UniRule"/>
</dbReference>
<feature type="domain" description="SpoVT-AbrB" evidence="2">
    <location>
        <begin position="1"/>
        <end position="46"/>
    </location>
</feature>
<dbReference type="RefSeq" id="WP_146876204.1">
    <property type="nucleotide sequence ID" value="NZ_BJXV01000019.1"/>
</dbReference>
<dbReference type="PROSITE" id="PS51740">
    <property type="entry name" value="SPOVT_ABRB"/>
    <property type="match status" value="1"/>
</dbReference>
<proteinExistence type="predicted"/>
<dbReference type="SUPFAM" id="SSF89447">
    <property type="entry name" value="AbrB/MazE/MraZ-like"/>
    <property type="match status" value="1"/>
</dbReference>
<dbReference type="Gene3D" id="2.10.260.10">
    <property type="match status" value="1"/>
</dbReference>
<gene>
    <name evidence="3" type="ORF">HVA01_29450</name>
</gene>
<sequence length="68" mass="7692">MVAVTVSPKYQIVIPKEIRESMGIVSGQKVQIMSYQGRIEIIPLKPMNEMKGFLKGIDTTVVKEEDRI</sequence>
<name>A0A511URU9_9GAMM</name>
<dbReference type="NCBIfam" id="TIGR01439">
    <property type="entry name" value="lp_hng_hel_AbrB"/>
    <property type="match status" value="1"/>
</dbReference>
<dbReference type="AlphaFoldDB" id="A0A511URU9"/>